<accession>A0A2N9M741</accession>
<evidence type="ECO:0000256" key="1">
    <source>
        <dbReference type="ARBA" id="ARBA00006484"/>
    </source>
</evidence>
<comment type="similarity">
    <text evidence="1">Belongs to the short-chain dehydrogenases/reductases (SDR) family.</text>
</comment>
<proteinExistence type="inferred from homology"/>
<dbReference type="InterPro" id="IPR036291">
    <property type="entry name" value="NAD(P)-bd_dom_sf"/>
</dbReference>
<evidence type="ECO:0000313" key="3">
    <source>
        <dbReference type="EMBL" id="SPE31291.1"/>
    </source>
</evidence>
<sequence>MHALITGASRGLGRSIAREFWNHGASLALVARNGAALDELAAELRGRGAGTVEVIPADLSDPQAPAAIVDQLRRKWDHLDVLVNNAALAGPIGPLWDNDWREWLETVQVNLLAPVALCRACVPWMCRGGAIVNLSGGGATSARANFSAYGTAKAALVRFTETLALEIAELGIRVNAISPGILNTEMVDAVLRAGPQKAGADYAQVLEVKRQGGESPEKAAALAFYLASPASDGITGRLISAVWDPWTALGAHAAELRDSDIYTLRRIVPEDRGKQWT</sequence>
<organism evidence="3 4">
    <name type="scientific">Candidatus Sulfuritelmatomonas gaucii</name>
    <dbReference type="NCBI Taxonomy" id="2043161"/>
    <lineage>
        <taxon>Bacteria</taxon>
        <taxon>Pseudomonadati</taxon>
        <taxon>Acidobacteriota</taxon>
        <taxon>Terriglobia</taxon>
        <taxon>Terriglobales</taxon>
        <taxon>Acidobacteriaceae</taxon>
        <taxon>Candidatus Sulfuritelmatomonas</taxon>
    </lineage>
</organism>
<dbReference type="InterPro" id="IPR002347">
    <property type="entry name" value="SDR_fam"/>
</dbReference>
<dbReference type="GO" id="GO:0016020">
    <property type="term" value="C:membrane"/>
    <property type="evidence" value="ECO:0007669"/>
    <property type="project" value="TreeGrafter"/>
</dbReference>
<name>A0A2N9M741_9BACT</name>
<evidence type="ECO:0000313" key="4">
    <source>
        <dbReference type="Proteomes" id="UP000239735"/>
    </source>
</evidence>
<dbReference type="PANTHER" id="PTHR44196">
    <property type="entry name" value="DEHYDROGENASE/REDUCTASE SDR FAMILY MEMBER 7B"/>
    <property type="match status" value="1"/>
</dbReference>
<dbReference type="PRINTS" id="PR00081">
    <property type="entry name" value="GDHRDH"/>
</dbReference>
<reference evidence="4" key="1">
    <citation type="submission" date="2018-02" db="EMBL/GenBank/DDBJ databases">
        <authorList>
            <person name="Hausmann B."/>
        </authorList>
    </citation>
    <scope>NUCLEOTIDE SEQUENCE [LARGE SCALE GENOMIC DNA]</scope>
    <source>
        <strain evidence="4">Peat soil MAG SbA5</strain>
    </source>
</reference>
<dbReference type="PANTHER" id="PTHR44196:SF1">
    <property type="entry name" value="DEHYDROGENASE_REDUCTASE SDR FAMILY MEMBER 7B"/>
    <property type="match status" value="1"/>
</dbReference>
<keyword evidence="2" id="KW-0560">Oxidoreductase</keyword>
<evidence type="ECO:0000256" key="2">
    <source>
        <dbReference type="ARBA" id="ARBA00023002"/>
    </source>
</evidence>
<dbReference type="EMBL" id="OKRB01000149">
    <property type="protein sequence ID" value="SPE31291.1"/>
    <property type="molecule type" value="Genomic_DNA"/>
</dbReference>
<dbReference type="Pfam" id="PF13561">
    <property type="entry name" value="adh_short_C2"/>
    <property type="match status" value="1"/>
</dbReference>
<dbReference type="SUPFAM" id="SSF51735">
    <property type="entry name" value="NAD(P)-binding Rossmann-fold domains"/>
    <property type="match status" value="1"/>
</dbReference>
<dbReference type="Gene3D" id="3.40.50.720">
    <property type="entry name" value="NAD(P)-binding Rossmann-like Domain"/>
    <property type="match status" value="1"/>
</dbReference>
<dbReference type="PRINTS" id="PR00080">
    <property type="entry name" value="SDRFAMILY"/>
</dbReference>
<dbReference type="AlphaFoldDB" id="A0A2N9M741"/>
<dbReference type="FunFam" id="3.40.50.720:FF:000084">
    <property type="entry name" value="Short-chain dehydrogenase reductase"/>
    <property type="match status" value="1"/>
</dbReference>
<gene>
    <name evidence="3" type="ORF">SBA5_870018</name>
</gene>
<dbReference type="GO" id="GO:0016491">
    <property type="term" value="F:oxidoreductase activity"/>
    <property type="evidence" value="ECO:0007669"/>
    <property type="project" value="UniProtKB-KW"/>
</dbReference>
<dbReference type="OrthoDB" id="9775296at2"/>
<dbReference type="Proteomes" id="UP000239735">
    <property type="component" value="Unassembled WGS sequence"/>
</dbReference>
<protein>
    <submittedName>
        <fullName evidence="3">Short-chain alcohol dehydrogenase</fullName>
    </submittedName>
</protein>
<dbReference type="CDD" id="cd05233">
    <property type="entry name" value="SDR_c"/>
    <property type="match status" value="1"/>
</dbReference>